<organism evidence="1 2">
    <name type="scientific">Porticoccus litoralis</name>
    <dbReference type="NCBI Taxonomy" id="434086"/>
    <lineage>
        <taxon>Bacteria</taxon>
        <taxon>Pseudomonadati</taxon>
        <taxon>Pseudomonadota</taxon>
        <taxon>Gammaproteobacteria</taxon>
        <taxon>Cellvibrionales</taxon>
        <taxon>Porticoccaceae</taxon>
        <taxon>Porticoccus</taxon>
    </lineage>
</organism>
<sequence>MNPYLSVVNQHVCFSALLLEQLAEYEGKSTNRLQVLALAQSVLLQLEISYRFYLREVAATYKCREPEQIQDVDTLISALQSMGKHPAEASELANLEQQPGSWLSGLLSACHQVMRVQSEQVSQHSPIAVVQVSSDQDDQELTAERLSDWRNAFLEVVERHRQHMLEC</sequence>
<name>A0AAW8B5V1_9GAMM</name>
<accession>A0AAW8B5V1</accession>
<evidence type="ECO:0008006" key="3">
    <source>
        <dbReference type="Google" id="ProtNLM"/>
    </source>
</evidence>
<dbReference type="InterPro" id="IPR046493">
    <property type="entry name" value="DUF6586"/>
</dbReference>
<dbReference type="EMBL" id="JAUUUU010000005">
    <property type="protein sequence ID" value="MDP1521212.1"/>
    <property type="molecule type" value="Genomic_DNA"/>
</dbReference>
<dbReference type="Proteomes" id="UP001178354">
    <property type="component" value="Unassembled WGS sequence"/>
</dbReference>
<dbReference type="RefSeq" id="WP_305170876.1">
    <property type="nucleotide sequence ID" value="NZ_JAUUUU010000005.1"/>
</dbReference>
<comment type="caution">
    <text evidence="1">The sequence shown here is derived from an EMBL/GenBank/DDBJ whole genome shotgun (WGS) entry which is preliminary data.</text>
</comment>
<evidence type="ECO:0000313" key="1">
    <source>
        <dbReference type="EMBL" id="MDP1521212.1"/>
    </source>
</evidence>
<dbReference type="AlphaFoldDB" id="A0AAW8B5V1"/>
<keyword evidence="2" id="KW-1185">Reference proteome</keyword>
<reference evidence="1" key="2">
    <citation type="submission" date="2023-08" db="EMBL/GenBank/DDBJ databases">
        <authorList>
            <person name="Luo J."/>
        </authorList>
    </citation>
    <scope>NUCLEOTIDE SEQUENCE</scope>
    <source>
        <strain evidence="1">DSM 25064</strain>
    </source>
</reference>
<reference evidence="1" key="1">
    <citation type="journal article" date="2010" name="Int. J. Syst. Evol. Microbiol.">
        <title>Porticoccus litoralis gen. nov., sp. nov., a gammaproteobacterium isolated from the Yellow Sea.</title>
        <authorList>
            <person name="Oh H.M."/>
            <person name="Kim H."/>
            <person name="Kim K.M."/>
            <person name="Min G.S."/>
            <person name="Cho J.C."/>
        </authorList>
    </citation>
    <scope>NUCLEOTIDE SEQUENCE</scope>
    <source>
        <strain evidence="1">DSM 25064</strain>
    </source>
</reference>
<protein>
    <recommendedName>
        <fullName evidence="3">PasA protein</fullName>
    </recommendedName>
</protein>
<dbReference type="Pfam" id="PF20227">
    <property type="entry name" value="DUF6586"/>
    <property type="match status" value="1"/>
</dbReference>
<evidence type="ECO:0000313" key="2">
    <source>
        <dbReference type="Proteomes" id="UP001178354"/>
    </source>
</evidence>
<proteinExistence type="predicted"/>
<gene>
    <name evidence="1" type="ORF">Q8A57_09550</name>
</gene>